<protein>
    <submittedName>
        <fullName evidence="2">SLAP domain-containing protein</fullName>
    </submittedName>
</protein>
<proteinExistence type="predicted"/>
<evidence type="ECO:0000313" key="3">
    <source>
        <dbReference type="Proteomes" id="UP001220377"/>
    </source>
</evidence>
<feature type="chain" id="PRO_5047549044" evidence="1">
    <location>
        <begin position="29"/>
        <end position="188"/>
    </location>
</feature>
<keyword evidence="3" id="KW-1185">Reference proteome</keyword>
<evidence type="ECO:0000313" key="2">
    <source>
        <dbReference type="EMBL" id="WDF83262.1"/>
    </source>
</evidence>
<name>A0ABY7WSX4_9LACO</name>
<accession>A0ABY7WSX4</accession>
<dbReference type="EMBL" id="CP117884">
    <property type="protein sequence ID" value="WDF83262.1"/>
    <property type="molecule type" value="Genomic_DNA"/>
</dbReference>
<gene>
    <name evidence="2" type="ORF">PQ472_03220</name>
</gene>
<sequence>MKKSNIAFIAAALLAAAPVVAPAVSTFAATATPDYAAAANAAFPHVGPESLEQTVVTVGQHGAPVYSTYKASARTSRTLPAGTSWKSRGVVKFTDNTYWYDLGGNQWVQYGDMIHGVVSKTTGVVKIHYVRGYSIAVWNDFQNGKATGKHLKDGTTWKFFKFVRMDDGHMWYNLGGNQWIDGSYAYQL</sequence>
<evidence type="ECO:0000256" key="1">
    <source>
        <dbReference type="SAM" id="SignalP"/>
    </source>
</evidence>
<keyword evidence="1" id="KW-0732">Signal</keyword>
<reference evidence="2 3" key="1">
    <citation type="submission" date="2023-02" db="EMBL/GenBank/DDBJ databases">
        <title>Genome sequence of Lacticaseibacillus sp. KACC 23028.</title>
        <authorList>
            <person name="Kim S."/>
            <person name="Heo J."/>
            <person name="Kwon S.-W."/>
        </authorList>
    </citation>
    <scope>NUCLEOTIDE SEQUENCE [LARGE SCALE GENOMIC DNA]</scope>
    <source>
        <strain evidence="2 3">KACC 23028</strain>
    </source>
</reference>
<feature type="signal peptide" evidence="1">
    <location>
        <begin position="1"/>
        <end position="28"/>
    </location>
</feature>
<organism evidence="2 3">
    <name type="scientific">Lacticaseibacillus pabuli</name>
    <dbReference type="NCBI Taxonomy" id="3025672"/>
    <lineage>
        <taxon>Bacteria</taxon>
        <taxon>Bacillati</taxon>
        <taxon>Bacillota</taxon>
        <taxon>Bacilli</taxon>
        <taxon>Lactobacillales</taxon>
        <taxon>Lactobacillaceae</taxon>
        <taxon>Lacticaseibacillus</taxon>
    </lineage>
</organism>
<dbReference type="Proteomes" id="UP001220377">
    <property type="component" value="Chromosome"/>
</dbReference>
<dbReference type="RefSeq" id="WP_274261307.1">
    <property type="nucleotide sequence ID" value="NZ_CP117884.1"/>
</dbReference>